<evidence type="ECO:0000256" key="8">
    <source>
        <dbReference type="SAM" id="SignalP"/>
    </source>
</evidence>
<dbReference type="EMBL" id="PIGA01000054">
    <property type="protein sequence ID" value="PTP12976.1"/>
    <property type="molecule type" value="Genomic_DNA"/>
</dbReference>
<keyword evidence="3" id="KW-1134">Transmembrane beta strand</keyword>
<evidence type="ECO:0000313" key="9">
    <source>
        <dbReference type="EMBL" id="PTP12976.1"/>
    </source>
</evidence>
<reference evidence="9 10" key="1">
    <citation type="submission" date="2017-11" db="EMBL/GenBank/DDBJ databases">
        <title>Population delineation of vibrios coincides with oyster pathogenicity.</title>
        <authorList>
            <person name="Bruto M."/>
            <person name="Labreuche Y."/>
            <person name="James A."/>
            <person name="Piel D."/>
            <person name="Chenivesse S."/>
            <person name="Petton B."/>
            <person name="Polz M.F."/>
            <person name="Le Roux F."/>
        </authorList>
    </citation>
    <scope>NUCLEOTIDE SEQUENCE [LARGE SCALE GENOMIC DNA]</scope>
    <source>
        <strain evidence="9 10">1F_55</strain>
    </source>
</reference>
<evidence type="ECO:0000256" key="2">
    <source>
        <dbReference type="ARBA" id="ARBA00008163"/>
    </source>
</evidence>
<keyword evidence="4" id="KW-0812">Transmembrane</keyword>
<dbReference type="GO" id="GO:0009279">
    <property type="term" value="C:cell outer membrane"/>
    <property type="evidence" value="ECO:0007669"/>
    <property type="project" value="UniProtKB-SubCell"/>
</dbReference>
<proteinExistence type="inferred from homology"/>
<name>A0A2T5E0X2_VIBSP</name>
<organism evidence="9 10">
    <name type="scientific">Vibrio splendidus</name>
    <dbReference type="NCBI Taxonomy" id="29497"/>
    <lineage>
        <taxon>Bacteria</taxon>
        <taxon>Pseudomonadati</taxon>
        <taxon>Pseudomonadota</taxon>
        <taxon>Gammaproteobacteria</taxon>
        <taxon>Vibrionales</taxon>
        <taxon>Vibrionaceae</taxon>
        <taxon>Vibrio</taxon>
    </lineage>
</organism>
<evidence type="ECO:0000256" key="7">
    <source>
        <dbReference type="ARBA" id="ARBA00023237"/>
    </source>
</evidence>
<dbReference type="PANTHER" id="PTHR35093">
    <property type="entry name" value="OUTER MEMBRANE PROTEIN NMB0088-RELATED"/>
    <property type="match status" value="1"/>
</dbReference>
<dbReference type="InterPro" id="IPR005017">
    <property type="entry name" value="OMPP1/FadL/TodX"/>
</dbReference>
<accession>A0A2T5E0X2</accession>
<dbReference type="SUPFAM" id="SSF56935">
    <property type="entry name" value="Porins"/>
    <property type="match status" value="1"/>
</dbReference>
<dbReference type="RefSeq" id="WP_017086858.1">
    <property type="nucleotide sequence ID" value="NZ_CAWNZY010000067.1"/>
</dbReference>
<comment type="subcellular location">
    <subcellularLocation>
        <location evidence="1">Cell outer membrane</location>
        <topology evidence="1">Multi-pass membrane protein</topology>
    </subcellularLocation>
</comment>
<dbReference type="Gene3D" id="2.40.160.60">
    <property type="entry name" value="Outer membrane protein transport protein (OMPP1/FadL/TodX)"/>
    <property type="match status" value="1"/>
</dbReference>
<sequence>MKNKFLLGTAAALVPCLTNAAGFQLNAQSATGLGRAFAGDAVMADSAAIVAKNSAAMAYIEQPTLSVGAIYIDSGIDVSSVSYTPMIGDTEMLDDQSLDAGTLVPNIHYVHPIEGSKFTLGATVHSNFGTDVEFDNSFEADEFGGKTALSSINVGFAVAYEISEKLNLGAGIDVIYGEGEISRQGLLGVDADGFGLGANIGATYQVNENNKFGISYRYSPDIEVEGDIWMLGSGTAEKMNVPLPDTLEFSGWHQFNEQWAFHYSLQWVNWSEFDSLTSDSYDDSIKEYQWKDAGHVSVGGTYTMSKDIVLRAGYMYDISPTDELTSLSIPDVNRHWLTVGGTYNFTDASSVDVGVGFIIGESQDIDENLTTIPGTSSNITADVTADALLLGVQYQHRF</sequence>
<comment type="caution">
    <text evidence="9">The sequence shown here is derived from an EMBL/GenBank/DDBJ whole genome shotgun (WGS) entry which is preliminary data.</text>
</comment>
<dbReference type="Pfam" id="PF03349">
    <property type="entry name" value="Toluene_X"/>
    <property type="match status" value="1"/>
</dbReference>
<evidence type="ECO:0000313" key="10">
    <source>
        <dbReference type="Proteomes" id="UP000244080"/>
    </source>
</evidence>
<gene>
    <name evidence="9" type="ORF">CWO36_22585</name>
</gene>
<evidence type="ECO:0000256" key="3">
    <source>
        <dbReference type="ARBA" id="ARBA00022452"/>
    </source>
</evidence>
<evidence type="ECO:0000256" key="6">
    <source>
        <dbReference type="ARBA" id="ARBA00023136"/>
    </source>
</evidence>
<keyword evidence="7" id="KW-0998">Cell outer membrane</keyword>
<evidence type="ECO:0000256" key="4">
    <source>
        <dbReference type="ARBA" id="ARBA00022692"/>
    </source>
</evidence>
<evidence type="ECO:0000256" key="1">
    <source>
        <dbReference type="ARBA" id="ARBA00004571"/>
    </source>
</evidence>
<dbReference type="AlphaFoldDB" id="A0A2T5E0X2"/>
<keyword evidence="5 8" id="KW-0732">Signal</keyword>
<dbReference type="Proteomes" id="UP000244080">
    <property type="component" value="Unassembled WGS sequence"/>
</dbReference>
<keyword evidence="6" id="KW-0472">Membrane</keyword>
<feature type="signal peptide" evidence="8">
    <location>
        <begin position="1"/>
        <end position="20"/>
    </location>
</feature>
<comment type="similarity">
    <text evidence="2">Belongs to the OmpP1/FadL family.</text>
</comment>
<protein>
    <submittedName>
        <fullName evidence="9">Aromatic hydrocarbon degradation protein</fullName>
    </submittedName>
</protein>
<dbReference type="PANTHER" id="PTHR35093:SF1">
    <property type="entry name" value="OUTER MEMBRANE LONG-CHAIN FATTY ACID RECEPTOR FADL FAMILY"/>
    <property type="match status" value="1"/>
</dbReference>
<feature type="chain" id="PRO_5015511941" evidence="8">
    <location>
        <begin position="21"/>
        <end position="398"/>
    </location>
</feature>
<evidence type="ECO:0000256" key="5">
    <source>
        <dbReference type="ARBA" id="ARBA00022729"/>
    </source>
</evidence>
<dbReference type="GO" id="GO:0015483">
    <property type="term" value="F:long-chain fatty acid transporting porin activity"/>
    <property type="evidence" value="ECO:0007669"/>
    <property type="project" value="TreeGrafter"/>
</dbReference>